<protein>
    <submittedName>
        <fullName evidence="3">Uncharacterized protein</fullName>
    </submittedName>
</protein>
<keyword evidence="2" id="KW-0472">Membrane</keyword>
<gene>
    <name evidence="3" type="ORF">M011DRAFT_312475</name>
</gene>
<dbReference type="EMBL" id="MU006566">
    <property type="protein sequence ID" value="KAF2749575.1"/>
    <property type="molecule type" value="Genomic_DNA"/>
</dbReference>
<feature type="compositionally biased region" description="Low complexity" evidence="1">
    <location>
        <begin position="1"/>
        <end position="14"/>
    </location>
</feature>
<keyword evidence="2" id="KW-0812">Transmembrane</keyword>
<dbReference type="AlphaFoldDB" id="A0A6A6VG85"/>
<evidence type="ECO:0000256" key="1">
    <source>
        <dbReference type="SAM" id="MobiDB-lite"/>
    </source>
</evidence>
<name>A0A6A6VG85_9PLEO</name>
<dbReference type="Proteomes" id="UP000799440">
    <property type="component" value="Unassembled WGS sequence"/>
</dbReference>
<proteinExistence type="predicted"/>
<feature type="region of interest" description="Disordered" evidence="1">
    <location>
        <begin position="1"/>
        <end position="50"/>
    </location>
</feature>
<evidence type="ECO:0000313" key="3">
    <source>
        <dbReference type="EMBL" id="KAF2749575.1"/>
    </source>
</evidence>
<accession>A0A6A6VG85</accession>
<reference evidence="3" key="1">
    <citation type="journal article" date="2020" name="Stud. Mycol.">
        <title>101 Dothideomycetes genomes: a test case for predicting lifestyles and emergence of pathogens.</title>
        <authorList>
            <person name="Haridas S."/>
            <person name="Albert R."/>
            <person name="Binder M."/>
            <person name="Bloem J."/>
            <person name="Labutti K."/>
            <person name="Salamov A."/>
            <person name="Andreopoulos B."/>
            <person name="Baker S."/>
            <person name="Barry K."/>
            <person name="Bills G."/>
            <person name="Bluhm B."/>
            <person name="Cannon C."/>
            <person name="Castanera R."/>
            <person name="Culley D."/>
            <person name="Daum C."/>
            <person name="Ezra D."/>
            <person name="Gonzalez J."/>
            <person name="Henrissat B."/>
            <person name="Kuo A."/>
            <person name="Liang C."/>
            <person name="Lipzen A."/>
            <person name="Lutzoni F."/>
            <person name="Magnuson J."/>
            <person name="Mondo S."/>
            <person name="Nolan M."/>
            <person name="Ohm R."/>
            <person name="Pangilinan J."/>
            <person name="Park H.-J."/>
            <person name="Ramirez L."/>
            <person name="Alfaro M."/>
            <person name="Sun H."/>
            <person name="Tritt A."/>
            <person name="Yoshinaga Y."/>
            <person name="Zwiers L.-H."/>
            <person name="Turgeon B."/>
            <person name="Goodwin S."/>
            <person name="Spatafora J."/>
            <person name="Crous P."/>
            <person name="Grigoriev I."/>
        </authorList>
    </citation>
    <scope>NUCLEOTIDE SEQUENCE</scope>
    <source>
        <strain evidence="3">CBS 119925</strain>
    </source>
</reference>
<keyword evidence="4" id="KW-1185">Reference proteome</keyword>
<feature type="transmembrane region" description="Helical" evidence="2">
    <location>
        <begin position="231"/>
        <end position="249"/>
    </location>
</feature>
<organism evidence="3 4">
    <name type="scientific">Sporormia fimetaria CBS 119925</name>
    <dbReference type="NCBI Taxonomy" id="1340428"/>
    <lineage>
        <taxon>Eukaryota</taxon>
        <taxon>Fungi</taxon>
        <taxon>Dikarya</taxon>
        <taxon>Ascomycota</taxon>
        <taxon>Pezizomycotina</taxon>
        <taxon>Dothideomycetes</taxon>
        <taxon>Pleosporomycetidae</taxon>
        <taxon>Pleosporales</taxon>
        <taxon>Sporormiaceae</taxon>
        <taxon>Sporormia</taxon>
    </lineage>
</organism>
<evidence type="ECO:0000313" key="4">
    <source>
        <dbReference type="Proteomes" id="UP000799440"/>
    </source>
</evidence>
<keyword evidence="2" id="KW-1133">Transmembrane helix</keyword>
<evidence type="ECO:0000256" key="2">
    <source>
        <dbReference type="SAM" id="Phobius"/>
    </source>
</evidence>
<sequence length="254" mass="28496">MDTGTKTSIGSSKTQHSPDNAGSVKKAKPNVAQNRMPNHMTPAAPGEETGQLLSGTLEPLEVGGITVESFLDSLQKDLLAHGKITEYDDLLSHKRYILQKGLSQWREHLGPIVEIATAHLKRCEELVGTARLLHRMAEIHLDLEHLRNSREAEKQACLRHLEYMKLGWKTPRARQCQPKVFLNSPIVLDSNFVNFQSYEILHVSSPTGHGQTRYLGFSVFALMQFESEEPFHILHLLAMGIAIFCVAVAKRQQK</sequence>